<dbReference type="AlphaFoldDB" id="A0A2U8FJ93"/>
<evidence type="ECO:0000313" key="3">
    <source>
        <dbReference type="Proteomes" id="UP000244920"/>
    </source>
</evidence>
<name>A0A2U8FJ93_9PAST</name>
<dbReference type="Proteomes" id="UP000244920">
    <property type="component" value="Chromosome"/>
</dbReference>
<gene>
    <name evidence="2" type="ORF">DDU33_05900</name>
</gene>
<sequence>MKKYLISLEKDVQRRELFFSQPDTQDFQIFSAINTMSLSSEELENMFDVTQFEKHYHRAVTKGEIGCTMSHLNVYQWIVDDESIAEEDYALVCEDDVLFSANFNENLTALLNEKLTADIVLVGQSKIPTFDDVELSINYPTTFKWMQKKIGQTGYFYAYPYKNYFAGTVAYLIKKSAARRFLMEQQKTLPFWLADDFIWFGEKFDMDILVVRPLMAIENPTLVSNLEALRGSLNNNMLKKLLKFPLKKLLAIKRNL</sequence>
<dbReference type="EMBL" id="CP029206">
    <property type="protein sequence ID" value="AWI51038.1"/>
    <property type="molecule type" value="Genomic_DNA"/>
</dbReference>
<dbReference type="KEGG" id="apor:DDU33_05900"/>
<keyword evidence="3" id="KW-1185">Reference proteome</keyword>
<proteinExistence type="predicted"/>
<dbReference type="Pfam" id="PF01755">
    <property type="entry name" value="Glyco_transf_25"/>
    <property type="match status" value="1"/>
</dbReference>
<protein>
    <submittedName>
        <fullName evidence="2">Lsg locus protein 4</fullName>
    </submittedName>
</protein>
<dbReference type="InterPro" id="IPR002654">
    <property type="entry name" value="Glyco_trans_25"/>
</dbReference>
<evidence type="ECO:0000259" key="1">
    <source>
        <dbReference type="Pfam" id="PF01755"/>
    </source>
</evidence>
<accession>A0A2U8FJ93</accession>
<organism evidence="2 3">
    <name type="scientific">Actinobacillus porcitonsillarum</name>
    <dbReference type="NCBI Taxonomy" id="189834"/>
    <lineage>
        <taxon>Bacteria</taxon>
        <taxon>Pseudomonadati</taxon>
        <taxon>Pseudomonadota</taxon>
        <taxon>Gammaproteobacteria</taxon>
        <taxon>Pasteurellales</taxon>
        <taxon>Pasteurellaceae</taxon>
        <taxon>Actinobacillus</taxon>
    </lineage>
</organism>
<reference evidence="3" key="1">
    <citation type="submission" date="2018-05" db="EMBL/GenBank/DDBJ databases">
        <title>Complete genome sequence of Actinobacillus porcitonsillarum reference strain 9953L55 (CCUG 46996).</title>
        <authorList>
            <person name="Dona V."/>
            <person name="Perreten V."/>
        </authorList>
    </citation>
    <scope>NUCLEOTIDE SEQUENCE [LARGE SCALE GENOMIC DNA]</scope>
    <source>
        <strain evidence="3">9953L55</strain>
    </source>
</reference>
<feature type="domain" description="Glycosyl transferase family 25" evidence="1">
    <location>
        <begin position="2"/>
        <end position="197"/>
    </location>
</feature>
<dbReference type="CDD" id="cd06532">
    <property type="entry name" value="Glyco_transf_25"/>
    <property type="match status" value="1"/>
</dbReference>
<evidence type="ECO:0000313" key="2">
    <source>
        <dbReference type="EMBL" id="AWI51038.1"/>
    </source>
</evidence>
<dbReference type="RefSeq" id="WP_108923716.1">
    <property type="nucleotide sequence ID" value="NZ_CP029206.1"/>
</dbReference>